<protein>
    <submittedName>
        <fullName evidence="1">Uncharacterized protein</fullName>
    </submittedName>
</protein>
<dbReference type="AlphaFoldDB" id="A0A3G6J838"/>
<proteinExistence type="predicted"/>
<dbReference type="Proteomes" id="UP000269019">
    <property type="component" value="Chromosome"/>
</dbReference>
<sequence>MQNVSLVTFSAGLSQCITVFPLVTLVSHPGYENMTANRLLPLEHTHLIPYSAHLPAASAHQTLGSTLPRTNDNNKTPKTTDIILGYTHVIEGGTRDQVYSPTVLQKSPLLLKQAIVVTARLSYQSTRGAQHPTP</sequence>
<organism evidence="1 2">
    <name type="scientific">Corynebacterium choanae</name>
    <dbReference type="NCBI Taxonomy" id="1862358"/>
    <lineage>
        <taxon>Bacteria</taxon>
        <taxon>Bacillati</taxon>
        <taxon>Actinomycetota</taxon>
        <taxon>Actinomycetes</taxon>
        <taxon>Mycobacteriales</taxon>
        <taxon>Corynebacteriaceae</taxon>
        <taxon>Corynebacterium</taxon>
    </lineage>
</organism>
<accession>A0A3G6J838</accession>
<evidence type="ECO:0000313" key="2">
    <source>
        <dbReference type="Proteomes" id="UP000269019"/>
    </source>
</evidence>
<name>A0A3G6J838_9CORY</name>
<reference evidence="1 2" key="1">
    <citation type="submission" date="2018-11" db="EMBL/GenBank/DDBJ databases">
        <authorList>
            <person name="Kleinhagauer T."/>
            <person name="Glaeser S.P."/>
            <person name="Spergser J."/>
            <person name="Ruckert C."/>
            <person name="Kaempfer P."/>
            <person name="Busse H.-J."/>
        </authorList>
    </citation>
    <scope>NUCLEOTIDE SEQUENCE [LARGE SCALE GENOMIC DNA]</scope>
    <source>
        <strain evidence="1 2">200CH</strain>
    </source>
</reference>
<keyword evidence="2" id="KW-1185">Reference proteome</keyword>
<gene>
    <name evidence="1" type="ORF">CCHOA_07900</name>
</gene>
<dbReference type="KEGG" id="ccho:CCHOA_07900"/>
<evidence type="ECO:0000313" key="1">
    <source>
        <dbReference type="EMBL" id="AZA13972.1"/>
    </source>
</evidence>
<dbReference type="EMBL" id="CP033896">
    <property type="protein sequence ID" value="AZA13972.1"/>
    <property type="molecule type" value="Genomic_DNA"/>
</dbReference>